<name>A0A0J9VQQ1_FUSO4</name>
<dbReference type="KEGG" id="fox:FOXG_20787"/>
<organism evidence="1 2">
    <name type="scientific">Fusarium oxysporum f. sp. lycopersici (strain 4287 / CBS 123668 / FGSC 9935 / NRRL 34936)</name>
    <name type="common">Fusarium vascular wilt of tomato</name>
    <dbReference type="NCBI Taxonomy" id="426428"/>
    <lineage>
        <taxon>Eukaryota</taxon>
        <taxon>Fungi</taxon>
        <taxon>Dikarya</taxon>
        <taxon>Ascomycota</taxon>
        <taxon>Pezizomycotina</taxon>
        <taxon>Sordariomycetes</taxon>
        <taxon>Hypocreomycetidae</taxon>
        <taxon>Hypocreales</taxon>
        <taxon>Nectriaceae</taxon>
        <taxon>Fusarium</taxon>
        <taxon>Fusarium oxysporum species complex</taxon>
    </lineage>
</organism>
<evidence type="ECO:0000313" key="1">
    <source>
        <dbReference type="EMBL" id="KNB13233.1"/>
    </source>
</evidence>
<gene>
    <name evidence="1" type="ORF">FOXG_20787</name>
</gene>
<dbReference type="VEuPathDB" id="FungiDB:FOXG_20787"/>
<dbReference type="RefSeq" id="XP_018251278.1">
    <property type="nucleotide sequence ID" value="XM_018401096.1"/>
</dbReference>
<reference evidence="1" key="1">
    <citation type="submission" date="2007-04" db="EMBL/GenBank/DDBJ databases">
        <authorList>
            <consortium name="The Broad Institute Genome Sequencing Platform"/>
            <person name="Birren B."/>
            <person name="Lander E."/>
            <person name="Galagan J."/>
            <person name="Nusbaum C."/>
            <person name="Devon K."/>
            <person name="Ma L.-J."/>
            <person name="Jaffe D."/>
            <person name="Butler J."/>
            <person name="Alvarez P."/>
            <person name="Gnerre S."/>
            <person name="Grabherr M."/>
            <person name="Kleber M."/>
            <person name="Mauceli E."/>
            <person name="Brockman W."/>
            <person name="MacCallum I.A."/>
            <person name="Young S."/>
            <person name="LaButti K."/>
            <person name="DeCaprio D."/>
            <person name="Crawford M."/>
            <person name="Koehrsen M."/>
            <person name="Engels R."/>
            <person name="Montgomery P."/>
            <person name="Pearson M."/>
            <person name="Howarth C."/>
            <person name="Larson L."/>
            <person name="White J."/>
            <person name="O'Leary S."/>
            <person name="Kodira C."/>
            <person name="Zeng Q."/>
            <person name="Yandava C."/>
            <person name="Alvarado L."/>
            <person name="Kistler C."/>
            <person name="Shim W.-B."/>
            <person name="Kang S."/>
            <person name="Woloshuk C."/>
        </authorList>
    </citation>
    <scope>NUCLEOTIDE SEQUENCE</scope>
    <source>
        <strain evidence="1">4287</strain>
    </source>
</reference>
<protein>
    <submittedName>
        <fullName evidence="1">Uncharacterized protein</fullName>
    </submittedName>
</protein>
<proteinExistence type="predicted"/>
<sequence length="33" mass="3502">MENDAELLECEPPLKQVVHGHRGLFVIGGGGAQ</sequence>
<dbReference type="Proteomes" id="UP000009097">
    <property type="component" value="Unassembled WGS sequence"/>
</dbReference>
<dbReference type="GeneID" id="28961493"/>
<dbReference type="EMBL" id="DS231712">
    <property type="protein sequence ID" value="KNB13233.1"/>
    <property type="molecule type" value="Genomic_DNA"/>
</dbReference>
<evidence type="ECO:0000313" key="2">
    <source>
        <dbReference type="Proteomes" id="UP000009097"/>
    </source>
</evidence>
<dbReference type="AlphaFoldDB" id="A0A0J9VQQ1"/>
<accession>A0A0J9VQQ1</accession>
<reference evidence="1" key="2">
    <citation type="journal article" date="2010" name="Nature">
        <title>Comparative genomics reveals mobile pathogenicity chromosomes in Fusarium.</title>
        <authorList>
            <person name="Ma L.J."/>
            <person name="van der Does H.C."/>
            <person name="Borkovich K.A."/>
            <person name="Coleman J.J."/>
            <person name="Daboussi M.J."/>
            <person name="Di Pietro A."/>
            <person name="Dufresne M."/>
            <person name="Freitag M."/>
            <person name="Grabherr M."/>
            <person name="Henrissat B."/>
            <person name="Houterman P.M."/>
            <person name="Kang S."/>
            <person name="Shim W.B."/>
            <person name="Woloshuk C."/>
            <person name="Xie X."/>
            <person name="Xu J.R."/>
            <person name="Antoniw J."/>
            <person name="Baker S.E."/>
            <person name="Bluhm B.H."/>
            <person name="Breakspear A."/>
            <person name="Brown D.W."/>
            <person name="Butchko R.A."/>
            <person name="Chapman S."/>
            <person name="Coulson R."/>
            <person name="Coutinho P.M."/>
            <person name="Danchin E.G."/>
            <person name="Diener A."/>
            <person name="Gale L.R."/>
            <person name="Gardiner D.M."/>
            <person name="Goff S."/>
            <person name="Hammond-Kosack K.E."/>
            <person name="Hilburn K."/>
            <person name="Hua-Van A."/>
            <person name="Jonkers W."/>
            <person name="Kazan K."/>
            <person name="Kodira C.D."/>
            <person name="Koehrsen M."/>
            <person name="Kumar L."/>
            <person name="Lee Y.H."/>
            <person name="Li L."/>
            <person name="Manners J.M."/>
            <person name="Miranda-Saavedra D."/>
            <person name="Mukherjee M."/>
            <person name="Park G."/>
            <person name="Park J."/>
            <person name="Park S.Y."/>
            <person name="Proctor R.H."/>
            <person name="Regev A."/>
            <person name="Ruiz-Roldan M.C."/>
            <person name="Sain D."/>
            <person name="Sakthikumar S."/>
            <person name="Sykes S."/>
            <person name="Schwartz D.C."/>
            <person name="Turgeon B.G."/>
            <person name="Wapinski I."/>
            <person name="Yoder O."/>
            <person name="Young S."/>
            <person name="Zeng Q."/>
            <person name="Zhou S."/>
            <person name="Galagan J."/>
            <person name="Cuomo C.A."/>
            <person name="Kistler H.C."/>
            <person name="Rep M."/>
        </authorList>
    </citation>
    <scope>NUCLEOTIDE SEQUENCE [LARGE SCALE GENOMIC DNA]</scope>
    <source>
        <strain evidence="1">4287</strain>
    </source>
</reference>